<evidence type="ECO:0000313" key="2">
    <source>
        <dbReference type="Proteomes" id="UP000193827"/>
    </source>
</evidence>
<gene>
    <name evidence="1" type="ORF">PEL8287_00277</name>
</gene>
<sequence>MAESLNAIAGEIAEAWKQELAEGWDQISSFHKSQTKKISKQAALISRMRTSGELRDDDDMFEFLMEQLEDKIRNFAIAVANLTALTLEKAWNASVGVVWGVINKLLKGAGISAVPIPKL</sequence>
<name>A0A1Y5R8N9_9RHOB</name>
<accession>A0A1Y5R8N9</accession>
<evidence type="ECO:0000313" key="1">
    <source>
        <dbReference type="EMBL" id="SLN11674.1"/>
    </source>
</evidence>
<reference evidence="1 2" key="1">
    <citation type="submission" date="2017-03" db="EMBL/GenBank/DDBJ databases">
        <authorList>
            <person name="Afonso C.L."/>
            <person name="Miller P.J."/>
            <person name="Scott M.A."/>
            <person name="Spackman E."/>
            <person name="Goraichik I."/>
            <person name="Dimitrov K.M."/>
            <person name="Suarez D.L."/>
            <person name="Swayne D.E."/>
        </authorList>
    </citation>
    <scope>NUCLEOTIDE SEQUENCE [LARGE SCALE GENOMIC DNA]</scope>
    <source>
        <strain evidence="1 2">CECT 8287</strain>
    </source>
</reference>
<organism evidence="1 2">
    <name type="scientific">Roseovarius litorisediminis</name>
    <dbReference type="NCBI Taxonomy" id="1312363"/>
    <lineage>
        <taxon>Bacteria</taxon>
        <taxon>Pseudomonadati</taxon>
        <taxon>Pseudomonadota</taxon>
        <taxon>Alphaproteobacteria</taxon>
        <taxon>Rhodobacterales</taxon>
        <taxon>Roseobacteraceae</taxon>
        <taxon>Roseovarius</taxon>
    </lineage>
</organism>
<protein>
    <recommendedName>
        <fullName evidence="3">Phasin protein</fullName>
    </recommendedName>
</protein>
<dbReference type="AlphaFoldDB" id="A0A1Y5R8N9"/>
<dbReference type="EMBL" id="FWFL01000001">
    <property type="protein sequence ID" value="SLN11674.1"/>
    <property type="molecule type" value="Genomic_DNA"/>
</dbReference>
<evidence type="ECO:0008006" key="3">
    <source>
        <dbReference type="Google" id="ProtNLM"/>
    </source>
</evidence>
<dbReference type="Proteomes" id="UP000193827">
    <property type="component" value="Unassembled WGS sequence"/>
</dbReference>
<dbReference type="OrthoDB" id="5738159at2"/>
<proteinExistence type="predicted"/>
<keyword evidence="2" id="KW-1185">Reference proteome</keyword>
<dbReference type="RefSeq" id="WP_085890562.1">
    <property type="nucleotide sequence ID" value="NZ_FWFL01000001.1"/>
</dbReference>